<accession>A0ABS5KVU7</accession>
<protein>
    <submittedName>
        <fullName evidence="1">Uncharacterized protein</fullName>
    </submittedName>
</protein>
<evidence type="ECO:0000313" key="1">
    <source>
        <dbReference type="EMBL" id="MBS2550192.1"/>
    </source>
</evidence>
<organism evidence="1 2">
    <name type="scientific">Catenulispora pinistramenti</name>
    <dbReference type="NCBI Taxonomy" id="2705254"/>
    <lineage>
        <taxon>Bacteria</taxon>
        <taxon>Bacillati</taxon>
        <taxon>Actinomycetota</taxon>
        <taxon>Actinomycetes</taxon>
        <taxon>Catenulisporales</taxon>
        <taxon>Catenulisporaceae</taxon>
        <taxon>Catenulispora</taxon>
    </lineage>
</organism>
<evidence type="ECO:0000313" key="2">
    <source>
        <dbReference type="Proteomes" id="UP000730482"/>
    </source>
</evidence>
<sequence>MFTTFERRVCGRPTKTGKPCKANFSGVGFACTLHTTPEEQALVDAYRNGYRKGREEGQTSGRQSAAMSTEYLERQIADLKAQLDQATRRFRVDGLQAVTVGGYAYLWNGQPDLEVGDRVLLPENYVSRLKHGPGPVEGTVTELGTTYDGSHSRILRRIT</sequence>
<gene>
    <name evidence="1" type="ORF">KGQ19_25315</name>
</gene>
<dbReference type="RefSeq" id="WP_212012496.1">
    <property type="nucleotide sequence ID" value="NZ_JAAFYZ010000094.1"/>
</dbReference>
<dbReference type="EMBL" id="JAAFYZ010000094">
    <property type="protein sequence ID" value="MBS2550192.1"/>
    <property type="molecule type" value="Genomic_DNA"/>
</dbReference>
<reference evidence="1 2" key="1">
    <citation type="submission" date="2020-02" db="EMBL/GenBank/DDBJ databases">
        <title>Acidophilic actinobacteria isolated from forest soil.</title>
        <authorList>
            <person name="Golinska P."/>
        </authorList>
    </citation>
    <scope>NUCLEOTIDE SEQUENCE [LARGE SCALE GENOMIC DNA]</scope>
    <source>
        <strain evidence="1 2">NL8</strain>
    </source>
</reference>
<comment type="caution">
    <text evidence="1">The sequence shown here is derived from an EMBL/GenBank/DDBJ whole genome shotgun (WGS) entry which is preliminary data.</text>
</comment>
<keyword evidence="2" id="KW-1185">Reference proteome</keyword>
<name>A0ABS5KVU7_9ACTN</name>
<proteinExistence type="predicted"/>
<dbReference type="Proteomes" id="UP000730482">
    <property type="component" value="Unassembled WGS sequence"/>
</dbReference>